<keyword evidence="4" id="KW-1003">Cell membrane</keyword>
<feature type="signal peptide" evidence="11">
    <location>
        <begin position="1"/>
        <end position="25"/>
    </location>
</feature>
<sequence length="227" mass="24162">MLLRSHRYARLVMSVFALPAFVVPAAPGQAQTERPAGAAHPVRASADAAPLPPPGQSARPLNDPASWVTTQDYPAQALRDDHQGVVEFSLVIGLEGQVSECHIRSSSGSGALDEATCRLVRERARFAPAVDQNARPVVGHYLNRVRWVMPRPARPEAGELVMSFLVGPDGARSDCRIESAVGGAAQAVAGRNPCVPGSYASGYLDAAGKPVTRRVRTTVRYEVLPVP</sequence>
<dbReference type="GO" id="GO:0055085">
    <property type="term" value="P:transmembrane transport"/>
    <property type="evidence" value="ECO:0007669"/>
    <property type="project" value="InterPro"/>
</dbReference>
<name>A0A7X1G122_9SPHN</name>
<feature type="region of interest" description="Disordered" evidence="10">
    <location>
        <begin position="32"/>
        <end position="64"/>
    </location>
</feature>
<dbReference type="InterPro" id="IPR006260">
    <property type="entry name" value="TonB/TolA_C"/>
</dbReference>
<evidence type="ECO:0000313" key="13">
    <source>
        <dbReference type="EMBL" id="MBC2670658.1"/>
    </source>
</evidence>
<dbReference type="GO" id="GO:0005886">
    <property type="term" value="C:plasma membrane"/>
    <property type="evidence" value="ECO:0007669"/>
    <property type="project" value="UniProtKB-SubCell"/>
</dbReference>
<evidence type="ECO:0000256" key="1">
    <source>
        <dbReference type="ARBA" id="ARBA00004383"/>
    </source>
</evidence>
<evidence type="ECO:0000256" key="4">
    <source>
        <dbReference type="ARBA" id="ARBA00022475"/>
    </source>
</evidence>
<evidence type="ECO:0000259" key="12">
    <source>
        <dbReference type="PROSITE" id="PS52015"/>
    </source>
</evidence>
<dbReference type="InterPro" id="IPR037682">
    <property type="entry name" value="TonB_C"/>
</dbReference>
<reference evidence="13 14" key="1">
    <citation type="submission" date="2020-08" db="EMBL/GenBank/DDBJ databases">
        <title>The genome sequence of type strain Novosphingobium piscinae KCTC 42194.</title>
        <authorList>
            <person name="Liu Y."/>
        </authorList>
    </citation>
    <scope>NUCLEOTIDE SEQUENCE [LARGE SCALE GENOMIC DNA]</scope>
    <source>
        <strain evidence="13 14">KCTC 42194</strain>
    </source>
</reference>
<dbReference type="PANTHER" id="PTHR33446">
    <property type="entry name" value="PROTEIN TONB-RELATED"/>
    <property type="match status" value="1"/>
</dbReference>
<evidence type="ECO:0000256" key="7">
    <source>
        <dbReference type="ARBA" id="ARBA00022927"/>
    </source>
</evidence>
<evidence type="ECO:0000256" key="3">
    <source>
        <dbReference type="ARBA" id="ARBA00022448"/>
    </source>
</evidence>
<keyword evidence="5" id="KW-0997">Cell inner membrane</keyword>
<keyword evidence="6" id="KW-0812">Transmembrane</keyword>
<feature type="domain" description="TonB C-terminal" evidence="12">
    <location>
        <begin position="58"/>
        <end position="149"/>
    </location>
</feature>
<dbReference type="NCBIfam" id="TIGR01352">
    <property type="entry name" value="tonB_Cterm"/>
    <property type="match status" value="1"/>
</dbReference>
<dbReference type="RefSeq" id="WP_221773779.1">
    <property type="nucleotide sequence ID" value="NZ_JACLAX010000024.1"/>
</dbReference>
<gene>
    <name evidence="13" type="ORF">H7F53_16015</name>
</gene>
<feature type="chain" id="PRO_5031490743" evidence="11">
    <location>
        <begin position="26"/>
        <end position="227"/>
    </location>
</feature>
<keyword evidence="11" id="KW-0732">Signal</keyword>
<keyword evidence="8" id="KW-1133">Transmembrane helix</keyword>
<keyword evidence="3" id="KW-0813">Transport</keyword>
<proteinExistence type="inferred from homology"/>
<evidence type="ECO:0000256" key="10">
    <source>
        <dbReference type="SAM" id="MobiDB-lite"/>
    </source>
</evidence>
<comment type="subcellular location">
    <subcellularLocation>
        <location evidence="1">Cell inner membrane</location>
        <topology evidence="1">Single-pass membrane protein</topology>
        <orientation evidence="1">Periplasmic side</orientation>
    </subcellularLocation>
</comment>
<dbReference type="SUPFAM" id="SSF74653">
    <property type="entry name" value="TolA/TonB C-terminal domain"/>
    <property type="match status" value="1"/>
</dbReference>
<accession>A0A7X1G122</accession>
<protein>
    <submittedName>
        <fullName evidence="13">Energy transducer TonB</fullName>
    </submittedName>
</protein>
<evidence type="ECO:0000256" key="2">
    <source>
        <dbReference type="ARBA" id="ARBA00006555"/>
    </source>
</evidence>
<dbReference type="PROSITE" id="PS52015">
    <property type="entry name" value="TONB_CTD"/>
    <property type="match status" value="1"/>
</dbReference>
<dbReference type="AlphaFoldDB" id="A0A7X1G122"/>
<evidence type="ECO:0000256" key="11">
    <source>
        <dbReference type="SAM" id="SignalP"/>
    </source>
</evidence>
<evidence type="ECO:0000313" key="14">
    <source>
        <dbReference type="Proteomes" id="UP000551327"/>
    </source>
</evidence>
<keyword evidence="9" id="KW-0472">Membrane</keyword>
<comment type="similarity">
    <text evidence="2">Belongs to the TonB family.</text>
</comment>
<comment type="caution">
    <text evidence="13">The sequence shown here is derived from an EMBL/GenBank/DDBJ whole genome shotgun (WGS) entry which is preliminary data.</text>
</comment>
<keyword evidence="14" id="KW-1185">Reference proteome</keyword>
<dbReference type="EMBL" id="JACLAX010000024">
    <property type="protein sequence ID" value="MBC2670658.1"/>
    <property type="molecule type" value="Genomic_DNA"/>
</dbReference>
<dbReference type="InterPro" id="IPR051045">
    <property type="entry name" value="TonB-dependent_transducer"/>
</dbReference>
<evidence type="ECO:0000256" key="8">
    <source>
        <dbReference type="ARBA" id="ARBA00022989"/>
    </source>
</evidence>
<evidence type="ECO:0000256" key="9">
    <source>
        <dbReference type="ARBA" id="ARBA00023136"/>
    </source>
</evidence>
<dbReference type="Gene3D" id="3.30.1150.10">
    <property type="match status" value="1"/>
</dbReference>
<organism evidence="13 14">
    <name type="scientific">Novosphingobium piscinae</name>
    <dbReference type="NCBI Taxonomy" id="1507448"/>
    <lineage>
        <taxon>Bacteria</taxon>
        <taxon>Pseudomonadati</taxon>
        <taxon>Pseudomonadota</taxon>
        <taxon>Alphaproteobacteria</taxon>
        <taxon>Sphingomonadales</taxon>
        <taxon>Sphingomonadaceae</taxon>
        <taxon>Novosphingobium</taxon>
    </lineage>
</organism>
<keyword evidence="7" id="KW-0653">Protein transport</keyword>
<evidence type="ECO:0000256" key="5">
    <source>
        <dbReference type="ARBA" id="ARBA00022519"/>
    </source>
</evidence>
<dbReference type="GO" id="GO:0015031">
    <property type="term" value="P:protein transport"/>
    <property type="evidence" value="ECO:0007669"/>
    <property type="project" value="UniProtKB-KW"/>
</dbReference>
<dbReference type="Pfam" id="PF03544">
    <property type="entry name" value="TonB_C"/>
    <property type="match status" value="1"/>
</dbReference>
<evidence type="ECO:0000256" key="6">
    <source>
        <dbReference type="ARBA" id="ARBA00022692"/>
    </source>
</evidence>
<dbReference type="Proteomes" id="UP000551327">
    <property type="component" value="Unassembled WGS sequence"/>
</dbReference>
<dbReference type="PANTHER" id="PTHR33446:SF2">
    <property type="entry name" value="PROTEIN TONB"/>
    <property type="match status" value="1"/>
</dbReference>